<dbReference type="STRING" id="28042.GU90_08360"/>
<dbReference type="Proteomes" id="UP000031419">
    <property type="component" value="Unassembled WGS sequence"/>
</dbReference>
<evidence type="ECO:0000256" key="2">
    <source>
        <dbReference type="SAM" id="Phobius"/>
    </source>
</evidence>
<evidence type="ECO:0000313" key="5">
    <source>
        <dbReference type="Proteomes" id="UP000031419"/>
    </source>
</evidence>
<accession>A0A073B0H0</accession>
<keyword evidence="2" id="KW-0812">Transmembrane</keyword>
<dbReference type="AlphaFoldDB" id="A0A073B0H0"/>
<comment type="similarity">
    <text evidence="1">Belongs to the peptidase A24 family.</text>
</comment>
<gene>
    <name evidence="4" type="ORF">GU90_08360</name>
</gene>
<evidence type="ECO:0000259" key="3">
    <source>
        <dbReference type="Pfam" id="PF01478"/>
    </source>
</evidence>
<dbReference type="GO" id="GO:0005886">
    <property type="term" value="C:plasma membrane"/>
    <property type="evidence" value="ECO:0007669"/>
    <property type="project" value="TreeGrafter"/>
</dbReference>
<dbReference type="InterPro" id="IPR000045">
    <property type="entry name" value="Prepilin_IV_endopep_pep"/>
</dbReference>
<keyword evidence="5" id="KW-1185">Reference proteome</keyword>
<feature type="transmembrane region" description="Helical" evidence="2">
    <location>
        <begin position="35"/>
        <end position="53"/>
    </location>
</feature>
<dbReference type="InterPro" id="IPR050882">
    <property type="entry name" value="Prepilin_peptidase/N-MTase"/>
</dbReference>
<comment type="caution">
    <text evidence="4">The sequence shown here is derived from an EMBL/GenBank/DDBJ whole genome shotgun (WGS) entry which is preliminary data.</text>
</comment>
<dbReference type="EMBL" id="JNVU01000020">
    <property type="protein sequence ID" value="KEI44782.1"/>
    <property type="molecule type" value="Genomic_DNA"/>
</dbReference>
<dbReference type="Pfam" id="PF01478">
    <property type="entry name" value="Peptidase_A24"/>
    <property type="match status" value="1"/>
</dbReference>
<keyword evidence="2" id="KW-1133">Transmembrane helix</keyword>
<reference evidence="4 5" key="1">
    <citation type="submission" date="2014-06" db="EMBL/GenBank/DDBJ databases">
        <title>Saccharopolyspora rectivirgula DSM-43113 Genome sequencing.</title>
        <authorList>
            <person name="Barrera C."/>
            <person name="Millon L."/>
            <person name="Rognon B."/>
            <person name="Zaugg C."/>
            <person name="Monod M."/>
        </authorList>
    </citation>
    <scope>NUCLEOTIDE SEQUENCE [LARGE SCALE GENOMIC DNA]</scope>
    <source>
        <strain evidence="4 5">DSM 43113</strain>
    </source>
</reference>
<feature type="transmembrane region" description="Helical" evidence="2">
    <location>
        <begin position="84"/>
        <end position="102"/>
    </location>
</feature>
<evidence type="ECO:0000256" key="1">
    <source>
        <dbReference type="ARBA" id="ARBA00005801"/>
    </source>
</evidence>
<dbReference type="eggNOG" id="COG1989">
    <property type="taxonomic scope" value="Bacteria"/>
</dbReference>
<feature type="domain" description="Prepilin type IV endopeptidase peptidase" evidence="3">
    <location>
        <begin position="63"/>
        <end position="169"/>
    </location>
</feature>
<name>A0A073B0H0_9PSEU</name>
<proteinExistence type="inferred from homology"/>
<protein>
    <recommendedName>
        <fullName evidence="3">Prepilin type IV endopeptidase peptidase domain-containing protein</fullName>
    </recommendedName>
</protein>
<feature type="transmembrane region" description="Helical" evidence="2">
    <location>
        <begin position="149"/>
        <end position="171"/>
    </location>
</feature>
<sequence length="202" mass="20776">MVFFAAAGFAAGAAGRCLLGRVRRGIRAPGWCCEIAVALLWAMAAAGALLTGLPWWWMPVPLVTGWFAVLLAVCDLLVRRLPDFLTLPAYPVAAALVGLMACQQPARALPALVGALLFAGAYLLVRVVLPGSLGAGDVKLAGSLGLVTGAVSFAAVLGTMLAAAVLTLLVARQRNRSVPHGPLMLAPAWVSTAFPALVGGWP</sequence>
<keyword evidence="2" id="KW-0472">Membrane</keyword>
<dbReference type="PANTHER" id="PTHR30487:SF0">
    <property type="entry name" value="PREPILIN LEADER PEPTIDASE_N-METHYLTRANSFERASE-RELATED"/>
    <property type="match status" value="1"/>
</dbReference>
<evidence type="ECO:0000313" key="4">
    <source>
        <dbReference type="EMBL" id="KEI44782.1"/>
    </source>
</evidence>
<feature type="transmembrane region" description="Helical" evidence="2">
    <location>
        <begin position="109"/>
        <end position="129"/>
    </location>
</feature>
<dbReference type="GO" id="GO:0006465">
    <property type="term" value="P:signal peptide processing"/>
    <property type="evidence" value="ECO:0007669"/>
    <property type="project" value="TreeGrafter"/>
</dbReference>
<organism evidence="4 5">
    <name type="scientific">Saccharopolyspora rectivirgula</name>
    <dbReference type="NCBI Taxonomy" id="28042"/>
    <lineage>
        <taxon>Bacteria</taxon>
        <taxon>Bacillati</taxon>
        <taxon>Actinomycetota</taxon>
        <taxon>Actinomycetes</taxon>
        <taxon>Pseudonocardiales</taxon>
        <taxon>Pseudonocardiaceae</taxon>
        <taxon>Saccharopolyspora</taxon>
    </lineage>
</organism>
<dbReference type="GO" id="GO:0004190">
    <property type="term" value="F:aspartic-type endopeptidase activity"/>
    <property type="evidence" value="ECO:0007669"/>
    <property type="project" value="InterPro"/>
</dbReference>
<dbReference type="PANTHER" id="PTHR30487">
    <property type="entry name" value="TYPE 4 PREPILIN-LIKE PROTEINS LEADER PEPTIDE-PROCESSING ENZYME"/>
    <property type="match status" value="1"/>
</dbReference>
<dbReference type="Gene3D" id="1.20.120.1220">
    <property type="match status" value="1"/>
</dbReference>